<proteinExistence type="predicted"/>
<evidence type="ECO:0000313" key="1">
    <source>
        <dbReference type="EMBL" id="KAJ2813233.1"/>
    </source>
</evidence>
<evidence type="ECO:0000313" key="2">
    <source>
        <dbReference type="Proteomes" id="UP001140096"/>
    </source>
</evidence>
<name>A0ACC1LP06_9FUNG</name>
<sequence length="174" mass="18704">MEQYIPAATKQPHLLAPLNPKVLKDIIDSFLAIARLIYNSLPMPTILCKLPKNLADQDKLLCDFHLHFADVLHPLLKLVCNLPEAVAAKGFPLLGICHLLVGSLLLLHDSLSHIDELCCNAIVTHLGGTLSTPGPLVNPLVGIATLLSQVTTEQALCQQVQTLARSSSGKGPCK</sequence>
<dbReference type="EMBL" id="JANBUP010000083">
    <property type="protein sequence ID" value="KAJ2813233.1"/>
    <property type="molecule type" value="Genomic_DNA"/>
</dbReference>
<keyword evidence="2" id="KW-1185">Reference proteome</keyword>
<accession>A0ACC1LP06</accession>
<reference evidence="1" key="1">
    <citation type="submission" date="2022-07" db="EMBL/GenBank/DDBJ databases">
        <title>Phylogenomic reconstructions and comparative analyses of Kickxellomycotina fungi.</title>
        <authorList>
            <person name="Reynolds N.K."/>
            <person name="Stajich J.E."/>
            <person name="Barry K."/>
            <person name="Grigoriev I.V."/>
            <person name="Crous P."/>
            <person name="Smith M.E."/>
        </authorList>
    </citation>
    <scope>NUCLEOTIDE SEQUENCE</scope>
    <source>
        <strain evidence="1">CBS 102833</strain>
    </source>
</reference>
<comment type="caution">
    <text evidence="1">The sequence shown here is derived from an EMBL/GenBank/DDBJ whole genome shotgun (WGS) entry which is preliminary data.</text>
</comment>
<gene>
    <name evidence="1" type="ORF">H4S07_000844</name>
</gene>
<dbReference type="Proteomes" id="UP001140096">
    <property type="component" value="Unassembled WGS sequence"/>
</dbReference>
<organism evidence="1 2">
    <name type="scientific">Coemansia furcata</name>
    <dbReference type="NCBI Taxonomy" id="417177"/>
    <lineage>
        <taxon>Eukaryota</taxon>
        <taxon>Fungi</taxon>
        <taxon>Fungi incertae sedis</taxon>
        <taxon>Zoopagomycota</taxon>
        <taxon>Kickxellomycotina</taxon>
        <taxon>Kickxellomycetes</taxon>
        <taxon>Kickxellales</taxon>
        <taxon>Kickxellaceae</taxon>
        <taxon>Coemansia</taxon>
    </lineage>
</organism>
<protein>
    <submittedName>
        <fullName evidence="1">Uncharacterized protein</fullName>
    </submittedName>
</protein>